<keyword evidence="2" id="KW-0732">Signal</keyword>
<dbReference type="Pfam" id="PF08742">
    <property type="entry name" value="C8"/>
    <property type="match status" value="1"/>
</dbReference>
<evidence type="ECO:0000313" key="7">
    <source>
        <dbReference type="Proteomes" id="UP000314982"/>
    </source>
</evidence>
<dbReference type="GO" id="GO:0016020">
    <property type="term" value="C:membrane"/>
    <property type="evidence" value="ECO:0007669"/>
    <property type="project" value="UniProtKB-SubCell"/>
</dbReference>
<dbReference type="PROSITE" id="PS51233">
    <property type="entry name" value="VWFD"/>
    <property type="match status" value="1"/>
</dbReference>
<reference evidence="6" key="2">
    <citation type="submission" date="2025-08" db="UniProtKB">
        <authorList>
            <consortium name="Ensembl"/>
        </authorList>
    </citation>
    <scope>IDENTIFICATION</scope>
</reference>
<keyword evidence="3" id="KW-0472">Membrane</keyword>
<reference evidence="6" key="3">
    <citation type="submission" date="2025-09" db="UniProtKB">
        <authorList>
            <consortium name="Ensembl"/>
        </authorList>
    </citation>
    <scope>IDENTIFICATION</scope>
</reference>
<dbReference type="AlphaFoldDB" id="A0A4W5L8E4"/>
<dbReference type="FunFam" id="2.10.25.10:FF:000055">
    <property type="entry name" value="alpha-tectorin isoform X1"/>
    <property type="match status" value="1"/>
</dbReference>
<dbReference type="PANTHER" id="PTHR46160">
    <property type="entry name" value="ALPHA-TECTORIN-RELATED"/>
    <property type="match status" value="1"/>
</dbReference>
<dbReference type="Pfam" id="PF01826">
    <property type="entry name" value="TIL"/>
    <property type="match status" value="1"/>
</dbReference>
<dbReference type="InterPro" id="IPR001846">
    <property type="entry name" value="VWF_type-D"/>
</dbReference>
<dbReference type="InterPro" id="IPR036084">
    <property type="entry name" value="Ser_inhib-like_sf"/>
</dbReference>
<dbReference type="SUPFAM" id="SSF57567">
    <property type="entry name" value="Serine protease inhibitors"/>
    <property type="match status" value="1"/>
</dbReference>
<name>A0A4W5L8E4_9TELE</name>
<keyword evidence="4" id="KW-1015">Disulfide bond</keyword>
<dbReference type="InterPro" id="IPR052749">
    <property type="entry name" value="Alpha-tectorin"/>
</dbReference>
<sequence>CRHCPDRPCQCTCVVFGDPHYHTFDGFLYHFQGTCSYLLARPCWEVAGLPFFSVEAKNENRGVDGLMKTLPVQLQLGAVRVYQSGMAVALETDFGLLVTYDGQHYASISLPNSYFNNTCGLCGNYNDDPADDPVLPDGSLAESVVALGGSWRAEDADWRCTDGCAQNCSVCEPLTEAFYFRPDYCGIINKTDGPFRDCRAVVDPTAFVYSCVYDMCSNRDNITTLCQAIQAYALACQALGVTIRTWRSHTFCALKCPESSHYQVCTSACAASCSDLTSHLYCNRPCTEGCQCDPGYVLSGNRCVRRQDCGCEREGLYYPLNDTFWPTFLCVCSLSFQIYSMGPGYFGATSVRWRENA</sequence>
<dbReference type="GeneTree" id="ENSGT00950000183155"/>
<dbReference type="Ensembl" id="ENSHHUT00000022878.1">
    <property type="protein sequence ID" value="ENSHHUP00000022051.1"/>
    <property type="gene ID" value="ENSHHUG00000013801.1"/>
</dbReference>
<dbReference type="Proteomes" id="UP000314982">
    <property type="component" value="Unassembled WGS sequence"/>
</dbReference>
<dbReference type="InterPro" id="IPR002919">
    <property type="entry name" value="TIL_dom"/>
</dbReference>
<evidence type="ECO:0000256" key="4">
    <source>
        <dbReference type="ARBA" id="ARBA00023157"/>
    </source>
</evidence>
<dbReference type="SMART" id="SM00216">
    <property type="entry name" value="VWD"/>
    <property type="match status" value="1"/>
</dbReference>
<dbReference type="InterPro" id="IPR014853">
    <property type="entry name" value="VWF/SSPO/ZAN-like_Cys-rich_dom"/>
</dbReference>
<dbReference type="Pfam" id="PF00094">
    <property type="entry name" value="VWD"/>
    <property type="match status" value="1"/>
</dbReference>
<accession>A0A4W5L8E4</accession>
<dbReference type="CDD" id="cd19941">
    <property type="entry name" value="TIL"/>
    <property type="match status" value="1"/>
</dbReference>
<proteinExistence type="predicted"/>
<organism evidence="6 7">
    <name type="scientific">Hucho hucho</name>
    <name type="common">huchen</name>
    <dbReference type="NCBI Taxonomy" id="62062"/>
    <lineage>
        <taxon>Eukaryota</taxon>
        <taxon>Metazoa</taxon>
        <taxon>Chordata</taxon>
        <taxon>Craniata</taxon>
        <taxon>Vertebrata</taxon>
        <taxon>Euteleostomi</taxon>
        <taxon>Actinopterygii</taxon>
        <taxon>Neopterygii</taxon>
        <taxon>Teleostei</taxon>
        <taxon>Protacanthopterygii</taxon>
        <taxon>Salmoniformes</taxon>
        <taxon>Salmonidae</taxon>
        <taxon>Salmoninae</taxon>
        <taxon>Hucho</taxon>
    </lineage>
</organism>
<evidence type="ECO:0000259" key="5">
    <source>
        <dbReference type="PROSITE" id="PS51233"/>
    </source>
</evidence>
<dbReference type="SMART" id="SM00832">
    <property type="entry name" value="C8"/>
    <property type="match status" value="1"/>
</dbReference>
<feature type="domain" description="VWFD" evidence="5">
    <location>
        <begin position="11"/>
        <end position="161"/>
    </location>
</feature>
<evidence type="ECO:0000256" key="3">
    <source>
        <dbReference type="ARBA" id="ARBA00023136"/>
    </source>
</evidence>
<comment type="subcellular location">
    <subcellularLocation>
        <location evidence="1">Membrane</location>
    </subcellularLocation>
</comment>
<evidence type="ECO:0000256" key="2">
    <source>
        <dbReference type="ARBA" id="ARBA00022729"/>
    </source>
</evidence>
<evidence type="ECO:0000313" key="6">
    <source>
        <dbReference type="Ensembl" id="ENSHHUP00000022051.1"/>
    </source>
</evidence>
<dbReference type="Gene3D" id="2.10.25.10">
    <property type="entry name" value="Laminin"/>
    <property type="match status" value="1"/>
</dbReference>
<evidence type="ECO:0000256" key="1">
    <source>
        <dbReference type="ARBA" id="ARBA00004370"/>
    </source>
</evidence>
<keyword evidence="7" id="KW-1185">Reference proteome</keyword>
<reference evidence="7" key="1">
    <citation type="submission" date="2018-06" db="EMBL/GenBank/DDBJ databases">
        <title>Genome assembly of Danube salmon.</title>
        <authorList>
            <person name="Macqueen D.J."/>
            <person name="Gundappa M.K."/>
        </authorList>
    </citation>
    <scope>NUCLEOTIDE SEQUENCE [LARGE SCALE GENOMIC DNA]</scope>
</reference>
<protein>
    <submittedName>
        <fullName evidence="6">Tectorin alpha</fullName>
    </submittedName>
</protein>
<dbReference type="PANTHER" id="PTHR46160:SF9">
    <property type="entry name" value="PROTEIN PRY2-RELATED"/>
    <property type="match status" value="1"/>
</dbReference>